<evidence type="ECO:0000313" key="3">
    <source>
        <dbReference type="EMBL" id="CAK1556231.1"/>
    </source>
</evidence>
<evidence type="ECO:0000259" key="1">
    <source>
        <dbReference type="Pfam" id="PF11793"/>
    </source>
</evidence>
<proteinExistence type="predicted"/>
<dbReference type="Proteomes" id="UP001497472">
    <property type="component" value="Unassembled WGS sequence"/>
</dbReference>
<dbReference type="AlphaFoldDB" id="A0AAV1K6A3"/>
<dbReference type="GO" id="GO:0006513">
    <property type="term" value="P:protein monoubiquitination"/>
    <property type="evidence" value="ECO:0007669"/>
    <property type="project" value="TreeGrafter"/>
</dbReference>
<dbReference type="InterPro" id="IPR044037">
    <property type="entry name" value="FANCL_d3"/>
</dbReference>
<dbReference type="Pfam" id="PF11793">
    <property type="entry name" value="FANCL_C"/>
    <property type="match status" value="1"/>
</dbReference>
<evidence type="ECO:0000313" key="4">
    <source>
        <dbReference type="Proteomes" id="UP001497472"/>
    </source>
</evidence>
<dbReference type="GO" id="GO:0036297">
    <property type="term" value="P:interstrand cross-link repair"/>
    <property type="evidence" value="ECO:0007669"/>
    <property type="project" value="InterPro"/>
</dbReference>
<dbReference type="Gene3D" id="3.10.110.20">
    <property type="entry name" value="RWD domain-like"/>
    <property type="match status" value="1"/>
</dbReference>
<dbReference type="GO" id="GO:0043240">
    <property type="term" value="C:Fanconi anaemia nuclear complex"/>
    <property type="evidence" value="ECO:0007669"/>
    <property type="project" value="InterPro"/>
</dbReference>
<dbReference type="InterPro" id="IPR043003">
    <property type="entry name" value="FANCL_d3_sf"/>
</dbReference>
<dbReference type="InterPro" id="IPR026848">
    <property type="entry name" value="Fancl"/>
</dbReference>
<comment type="caution">
    <text evidence="3">The sequence shown here is derived from an EMBL/GenBank/DDBJ whole genome shotgun (WGS) entry which is preliminary data.</text>
</comment>
<dbReference type="SUPFAM" id="SSF57850">
    <property type="entry name" value="RING/U-box"/>
    <property type="match status" value="1"/>
</dbReference>
<dbReference type="GO" id="GO:0061630">
    <property type="term" value="F:ubiquitin protein ligase activity"/>
    <property type="evidence" value="ECO:0007669"/>
    <property type="project" value="TreeGrafter"/>
</dbReference>
<evidence type="ECO:0008006" key="5">
    <source>
        <dbReference type="Google" id="ProtNLM"/>
    </source>
</evidence>
<dbReference type="CDD" id="cd23832">
    <property type="entry name" value="DRWD-C_FANCL"/>
    <property type="match status" value="1"/>
</dbReference>
<feature type="domain" description="FANCL C-terminal" evidence="1">
    <location>
        <begin position="243"/>
        <end position="310"/>
    </location>
</feature>
<sequence>MNIMDNLFNVLKSDDFNTLPHLMKGLNTLFEAVEANQSGPLKADLLDPQFLSELESVPENVDISFGKSLTDIKCLIRDENLRVHEVYLKYDGIKRIRIISVNIPFAPFLEYIYSTVEEVIVAYLKHVITLQSYFYELENIDNNCVVVEPIKPTFKDDYRNIRIDDKTWLHVEITPDGYPTNIHLIGQSETWQDKLQAGVLNWDHDKNIVENVMSIFDFDKSMLLSKGNTNKLDHEDTQMDDGILCGICFCSELPNSPGVPQPLCQNSNCNVYFHQNCLFQWLVACEGGRPPAFGVINGSCPTCLQPISCSKKDCVI</sequence>
<dbReference type="PANTHER" id="PTHR13206">
    <property type="entry name" value="UBIQUITIN LIGASE PROTEIN PHF9 FANCONI ANEMIA GROUP L PROTEIN"/>
    <property type="match status" value="1"/>
</dbReference>
<protein>
    <recommendedName>
        <fullName evidence="5">E3 ubiquitin-protein ligase FANCL</fullName>
    </recommendedName>
</protein>
<gene>
    <name evidence="3" type="ORF">LNINA_LOCUS14995</name>
</gene>
<accession>A0AAV1K6A3</accession>
<dbReference type="PANTHER" id="PTHR13206:SF0">
    <property type="entry name" value="E3 UBIQUITIN-PROTEIN LIGASE FANCL"/>
    <property type="match status" value="1"/>
</dbReference>
<name>A0AAV1K6A3_9NEOP</name>
<dbReference type="Gene3D" id="3.30.40.10">
    <property type="entry name" value="Zinc/RING finger domain, C3HC4 (zinc finger)"/>
    <property type="match status" value="1"/>
</dbReference>
<reference evidence="3 4" key="1">
    <citation type="submission" date="2023-11" db="EMBL/GenBank/DDBJ databases">
        <authorList>
            <person name="Okamura Y."/>
        </authorList>
    </citation>
    <scope>NUCLEOTIDE SEQUENCE [LARGE SCALE GENOMIC DNA]</scope>
</reference>
<dbReference type="InterPro" id="IPR013083">
    <property type="entry name" value="Znf_RING/FYVE/PHD"/>
</dbReference>
<dbReference type="SMART" id="SM01197">
    <property type="entry name" value="FANCL_C"/>
    <property type="match status" value="1"/>
</dbReference>
<keyword evidence="4" id="KW-1185">Reference proteome</keyword>
<dbReference type="InterPro" id="IPR026850">
    <property type="entry name" value="FANCL_C"/>
</dbReference>
<dbReference type="Pfam" id="PF18891">
    <property type="entry name" value="FANCL_d3"/>
    <property type="match status" value="1"/>
</dbReference>
<feature type="domain" description="FANCL UBC-like" evidence="2">
    <location>
        <begin position="134"/>
        <end position="218"/>
    </location>
</feature>
<organism evidence="3 4">
    <name type="scientific">Leptosia nina</name>
    <dbReference type="NCBI Taxonomy" id="320188"/>
    <lineage>
        <taxon>Eukaryota</taxon>
        <taxon>Metazoa</taxon>
        <taxon>Ecdysozoa</taxon>
        <taxon>Arthropoda</taxon>
        <taxon>Hexapoda</taxon>
        <taxon>Insecta</taxon>
        <taxon>Pterygota</taxon>
        <taxon>Neoptera</taxon>
        <taxon>Endopterygota</taxon>
        <taxon>Lepidoptera</taxon>
        <taxon>Glossata</taxon>
        <taxon>Ditrysia</taxon>
        <taxon>Papilionoidea</taxon>
        <taxon>Pieridae</taxon>
        <taxon>Pierinae</taxon>
        <taxon>Leptosia</taxon>
    </lineage>
</organism>
<dbReference type="EMBL" id="CAVLEF010000283">
    <property type="protein sequence ID" value="CAK1556231.1"/>
    <property type="molecule type" value="Genomic_DNA"/>
</dbReference>
<evidence type="ECO:0000259" key="2">
    <source>
        <dbReference type="Pfam" id="PF18891"/>
    </source>
</evidence>